<dbReference type="EMBL" id="SJPZ01000005">
    <property type="protein sequence ID" value="TWU59589.1"/>
    <property type="molecule type" value="Genomic_DNA"/>
</dbReference>
<gene>
    <name evidence="2" type="ORF">V7x_54990</name>
</gene>
<protein>
    <submittedName>
        <fullName evidence="2">Uncharacterized protein</fullName>
    </submittedName>
</protein>
<evidence type="ECO:0000256" key="1">
    <source>
        <dbReference type="SAM" id="MobiDB-lite"/>
    </source>
</evidence>
<dbReference type="AlphaFoldDB" id="A0A5C6FHE4"/>
<dbReference type="Proteomes" id="UP000316476">
    <property type="component" value="Unassembled WGS sequence"/>
</dbReference>
<proteinExistence type="predicted"/>
<feature type="region of interest" description="Disordered" evidence="1">
    <location>
        <begin position="1"/>
        <end position="25"/>
    </location>
</feature>
<name>A0A5C6FHE4_9PLAN</name>
<evidence type="ECO:0000313" key="2">
    <source>
        <dbReference type="EMBL" id="TWU59589.1"/>
    </source>
</evidence>
<evidence type="ECO:0000313" key="3">
    <source>
        <dbReference type="Proteomes" id="UP000316476"/>
    </source>
</evidence>
<accession>A0A5C6FHE4</accession>
<reference evidence="2 3" key="1">
    <citation type="submission" date="2019-02" db="EMBL/GenBank/DDBJ databases">
        <title>Deep-cultivation of Planctomycetes and their phenomic and genomic characterization uncovers novel biology.</title>
        <authorList>
            <person name="Wiegand S."/>
            <person name="Jogler M."/>
            <person name="Boedeker C."/>
            <person name="Pinto D."/>
            <person name="Vollmers J."/>
            <person name="Rivas-Marin E."/>
            <person name="Kohn T."/>
            <person name="Peeters S.H."/>
            <person name="Heuer A."/>
            <person name="Rast P."/>
            <person name="Oberbeckmann S."/>
            <person name="Bunk B."/>
            <person name="Jeske O."/>
            <person name="Meyerdierks A."/>
            <person name="Storesund J.E."/>
            <person name="Kallscheuer N."/>
            <person name="Luecker S."/>
            <person name="Lage O.M."/>
            <person name="Pohl T."/>
            <person name="Merkel B.J."/>
            <person name="Hornburger P."/>
            <person name="Mueller R.-W."/>
            <person name="Bruemmer F."/>
            <person name="Labrenz M."/>
            <person name="Spormann A.M."/>
            <person name="Op Den Camp H."/>
            <person name="Overmann J."/>
            <person name="Amann R."/>
            <person name="Jetten M.S.M."/>
            <person name="Mascher T."/>
            <person name="Medema M.H."/>
            <person name="Devos D.P."/>
            <person name="Kaster A.-K."/>
            <person name="Ovreas L."/>
            <person name="Rohde M."/>
            <person name="Galperin M.Y."/>
            <person name="Jogler C."/>
        </authorList>
    </citation>
    <scope>NUCLEOTIDE SEQUENCE [LARGE SCALE GENOMIC DNA]</scope>
    <source>
        <strain evidence="2 3">V7</strain>
    </source>
</reference>
<comment type="caution">
    <text evidence="2">The sequence shown here is derived from an EMBL/GenBank/DDBJ whole genome shotgun (WGS) entry which is preliminary data.</text>
</comment>
<sequence length="166" mass="18209">MVSDSDRVQAGTDKPRYRLFNRANEERRQAWEENFTSEFKRDLEHERQRGNAQSNADLAAAETDANLTAIERSAISHAKVAMAIANTNHQAAAAALLKGNAATTWAVNQIGHLNQLRTTVKEDADALAVIDHNKGMVRRVACGLMMDWESAALGMDVDPLQVGGRP</sequence>
<organism evidence="2 3">
    <name type="scientific">Crateriforma conspicua</name>
    <dbReference type="NCBI Taxonomy" id="2527996"/>
    <lineage>
        <taxon>Bacteria</taxon>
        <taxon>Pseudomonadati</taxon>
        <taxon>Planctomycetota</taxon>
        <taxon>Planctomycetia</taxon>
        <taxon>Planctomycetales</taxon>
        <taxon>Planctomycetaceae</taxon>
        <taxon>Crateriforma</taxon>
    </lineage>
</organism>